<dbReference type="PANTHER" id="PTHR23289:SF2">
    <property type="entry name" value="CYTOCHROME C OXIDASE ASSEMBLY PROTEIN COX15 HOMOLOG"/>
    <property type="match status" value="1"/>
</dbReference>
<dbReference type="PANTHER" id="PTHR23289">
    <property type="entry name" value="CYTOCHROME C OXIDASE ASSEMBLY PROTEIN COX15"/>
    <property type="match status" value="1"/>
</dbReference>
<gene>
    <name evidence="13" type="ORF">RIEGSTA812A_PEG_615</name>
</gene>
<keyword evidence="3 12" id="KW-0812">Transmembrane</keyword>
<reference evidence="13" key="1">
    <citation type="submission" date="2018-10" db="EMBL/GenBank/DDBJ databases">
        <authorList>
            <person name="Gruber-Vodicka H."/>
            <person name="Jaeckle O."/>
        </authorList>
    </citation>
    <scope>NUCLEOTIDE SEQUENCE</scope>
</reference>
<dbReference type="GO" id="GO:0016653">
    <property type="term" value="F:oxidoreductase activity, acting on NAD(P)H, heme protein as acceptor"/>
    <property type="evidence" value="ECO:0007669"/>
    <property type="project" value="TreeGrafter"/>
</dbReference>
<evidence type="ECO:0000256" key="1">
    <source>
        <dbReference type="ARBA" id="ARBA00001970"/>
    </source>
</evidence>
<dbReference type="GO" id="GO:0005743">
    <property type="term" value="C:mitochondrial inner membrane"/>
    <property type="evidence" value="ECO:0007669"/>
    <property type="project" value="TreeGrafter"/>
</dbReference>
<dbReference type="GO" id="GO:0046872">
    <property type="term" value="F:metal ion binding"/>
    <property type="evidence" value="ECO:0007669"/>
    <property type="project" value="UniProtKB-KW"/>
</dbReference>
<feature type="transmembrane region" description="Helical" evidence="12">
    <location>
        <begin position="102"/>
        <end position="120"/>
    </location>
</feature>
<evidence type="ECO:0000256" key="3">
    <source>
        <dbReference type="ARBA" id="ARBA00022692"/>
    </source>
</evidence>
<evidence type="ECO:0000256" key="2">
    <source>
        <dbReference type="ARBA" id="ARBA00004141"/>
    </source>
</evidence>
<dbReference type="GO" id="GO:0006784">
    <property type="term" value="P:heme A biosynthetic process"/>
    <property type="evidence" value="ECO:0007669"/>
    <property type="project" value="InterPro"/>
</dbReference>
<evidence type="ECO:0000256" key="4">
    <source>
        <dbReference type="ARBA" id="ARBA00022723"/>
    </source>
</evidence>
<evidence type="ECO:0000256" key="10">
    <source>
        <dbReference type="ARBA" id="ARBA00044501"/>
    </source>
</evidence>
<protein>
    <submittedName>
        <fullName evidence="13">Heme A synthase, cytochrome oxidase biogenesis protein Cox15-CtaA</fullName>
    </submittedName>
</protein>
<feature type="transmembrane region" description="Helical" evidence="12">
    <location>
        <begin position="325"/>
        <end position="343"/>
    </location>
</feature>
<dbReference type="InterPro" id="IPR023754">
    <property type="entry name" value="HemeA_Synthase_type2"/>
</dbReference>
<evidence type="ECO:0000256" key="8">
    <source>
        <dbReference type="ARBA" id="ARBA00023133"/>
    </source>
</evidence>
<keyword evidence="4" id="KW-0479">Metal-binding</keyword>
<dbReference type="InterPro" id="IPR003780">
    <property type="entry name" value="COX15/CtaA_fam"/>
</dbReference>
<feature type="transmembrane region" description="Helical" evidence="12">
    <location>
        <begin position="165"/>
        <end position="187"/>
    </location>
</feature>
<evidence type="ECO:0000313" key="13">
    <source>
        <dbReference type="EMBL" id="VBB69142.1"/>
    </source>
</evidence>
<dbReference type="Pfam" id="PF02628">
    <property type="entry name" value="COX15-CtaA"/>
    <property type="match status" value="1"/>
</dbReference>
<feature type="transmembrane region" description="Helical" evidence="12">
    <location>
        <begin position="132"/>
        <end position="150"/>
    </location>
</feature>
<dbReference type="AlphaFoldDB" id="A0A484HBH7"/>
<dbReference type="GO" id="GO:0120547">
    <property type="term" value="F:heme A synthase activity"/>
    <property type="evidence" value="ECO:0007669"/>
    <property type="project" value="UniProtKB-EC"/>
</dbReference>
<feature type="transmembrane region" description="Helical" evidence="12">
    <location>
        <begin position="199"/>
        <end position="222"/>
    </location>
</feature>
<evidence type="ECO:0000256" key="7">
    <source>
        <dbReference type="ARBA" id="ARBA00023004"/>
    </source>
</evidence>
<comment type="subcellular location">
    <subcellularLocation>
        <location evidence="2">Membrane</location>
        <topology evidence="2">Multi-pass membrane protein</topology>
    </subcellularLocation>
</comment>
<keyword evidence="9 12" id="KW-0472">Membrane</keyword>
<feature type="transmembrane region" description="Helical" evidence="12">
    <location>
        <begin position="262"/>
        <end position="279"/>
    </location>
</feature>
<comment type="catalytic activity">
    <reaction evidence="11">
        <text>Fe(II)-heme o + 2 A + H2O = Fe(II)-heme a + 2 AH2</text>
        <dbReference type="Rhea" id="RHEA:63388"/>
        <dbReference type="ChEBI" id="CHEBI:13193"/>
        <dbReference type="ChEBI" id="CHEBI:15377"/>
        <dbReference type="ChEBI" id="CHEBI:17499"/>
        <dbReference type="ChEBI" id="CHEBI:60530"/>
        <dbReference type="ChEBI" id="CHEBI:61715"/>
        <dbReference type="EC" id="1.17.99.9"/>
    </reaction>
    <physiologicalReaction direction="left-to-right" evidence="11">
        <dbReference type="Rhea" id="RHEA:63389"/>
    </physiologicalReaction>
</comment>
<keyword evidence="8" id="KW-0350">Heme biosynthesis</keyword>
<keyword evidence="5 12" id="KW-1133">Transmembrane helix</keyword>
<evidence type="ECO:0000256" key="11">
    <source>
        <dbReference type="ARBA" id="ARBA00048044"/>
    </source>
</evidence>
<sequence length="349" mass="39003">MRLGFLMTNPSPTPSRPVAWWLFLCCSLLLIIVVLGGITRLTQSGLSMVEWKPFAVFPPLGEAEWQAAFLHYQQFPEYKIRTIGMTLDDFKSIFWLEYLHRLAGRIIGVVFLVPFLWFLVRQKIDHRLGWKLAGLFLLGGVQGIVGWLMVKSGLTERPDVSQYRLTAHLGLALLIYGLLLWTALGVLQPRRLIPMTSLVLHLWSVLGLLVLTLLSGGFVAGLDAGFSYNTFPLMNSQLVPEDLWIMEPWYTNPFENVVMVQFQHRLLAMTTLGAVLLLCRWGSLLPTPARAAMMLFTAMAGIQVMLGILTLLLVVPIPLAVTHQVGAFVLFTMGLVTVHLLAVQPPSSL</sequence>
<evidence type="ECO:0000256" key="9">
    <source>
        <dbReference type="ARBA" id="ARBA00023136"/>
    </source>
</evidence>
<accession>A0A484HBH7</accession>
<dbReference type="EMBL" id="LR026963">
    <property type="protein sequence ID" value="VBB69142.1"/>
    <property type="molecule type" value="Genomic_DNA"/>
</dbReference>
<feature type="transmembrane region" description="Helical" evidence="12">
    <location>
        <begin position="20"/>
        <end position="38"/>
    </location>
</feature>
<evidence type="ECO:0000256" key="6">
    <source>
        <dbReference type="ARBA" id="ARBA00023002"/>
    </source>
</evidence>
<comment type="pathway">
    <text evidence="10">Porphyrin-containing compound metabolism; heme A biosynthesis; heme A from heme O: step 1/1.</text>
</comment>
<evidence type="ECO:0000256" key="5">
    <source>
        <dbReference type="ARBA" id="ARBA00022989"/>
    </source>
</evidence>
<name>A0A484HBH7_9ZZZZ</name>
<evidence type="ECO:0000256" key="12">
    <source>
        <dbReference type="SAM" id="Phobius"/>
    </source>
</evidence>
<organism evidence="13">
    <name type="scientific">invertebrate metagenome</name>
    <dbReference type="NCBI Taxonomy" id="1711999"/>
    <lineage>
        <taxon>unclassified sequences</taxon>
        <taxon>metagenomes</taxon>
        <taxon>organismal metagenomes</taxon>
    </lineage>
</organism>
<feature type="transmembrane region" description="Helical" evidence="12">
    <location>
        <begin position="291"/>
        <end position="319"/>
    </location>
</feature>
<keyword evidence="7" id="KW-0408">Iron</keyword>
<proteinExistence type="inferred from homology"/>
<keyword evidence="6" id="KW-0560">Oxidoreductase</keyword>
<dbReference type="HAMAP" id="MF_01665">
    <property type="entry name" value="HemeA_synth_type2"/>
    <property type="match status" value="1"/>
</dbReference>
<comment type="cofactor">
    <cofactor evidence="1">
        <name>heme b</name>
        <dbReference type="ChEBI" id="CHEBI:60344"/>
    </cofactor>
</comment>